<gene>
    <name evidence="3" type="ORF">BC936DRAFT_143807</name>
</gene>
<evidence type="ECO:0000256" key="1">
    <source>
        <dbReference type="SAM" id="MobiDB-lite"/>
    </source>
</evidence>
<dbReference type="PANTHER" id="PTHR31303">
    <property type="entry name" value="CTP-DEPENDENT DIACYLGLYCEROL KINASE 1"/>
    <property type="match status" value="1"/>
</dbReference>
<dbReference type="Proteomes" id="UP000268093">
    <property type="component" value="Unassembled WGS sequence"/>
</dbReference>
<dbReference type="InterPro" id="IPR037997">
    <property type="entry name" value="Dgk1-like"/>
</dbReference>
<feature type="transmembrane region" description="Helical" evidence="2">
    <location>
        <begin position="262"/>
        <end position="284"/>
    </location>
</feature>
<dbReference type="GO" id="GO:0004143">
    <property type="term" value="F:ATP-dependent diacylglycerol kinase activity"/>
    <property type="evidence" value="ECO:0007669"/>
    <property type="project" value="InterPro"/>
</dbReference>
<keyword evidence="2" id="KW-0472">Membrane</keyword>
<evidence type="ECO:0000313" key="4">
    <source>
        <dbReference type="Proteomes" id="UP000268093"/>
    </source>
</evidence>
<feature type="region of interest" description="Disordered" evidence="1">
    <location>
        <begin position="1"/>
        <end position="21"/>
    </location>
</feature>
<sequence>MALSKRLQSNHPVDAKPVSHTNGVTAPTVAALNGHVKRVRKRPLASPAQKVVREKVEPPLPQVQTKGSWEIPRKTLHYSIGFGVLYLYTHGGDPVTIYRWLTAFFVIVVGADLLRFSYRPFNRLYVRLLGPLMRNHEVEAKFNGVAYYLAGCIIALVLFSKDIASLSIIYLSWCDPTASICGRLWGQYTPKYNNKSLAGSLGAAVVGMLVTYGFYGYMIAHDYDHPSWSPQARAPLGLVALYGGTVAAFAEAIDLFGWDDNLTIPVLSAVLMWMALVLGGLGLVA</sequence>
<dbReference type="GO" id="GO:0006654">
    <property type="term" value="P:phosphatidic acid biosynthetic process"/>
    <property type="evidence" value="ECO:0007669"/>
    <property type="project" value="TreeGrafter"/>
</dbReference>
<organism evidence="3 4">
    <name type="scientific">Jimgerdemannia flammicorona</name>
    <dbReference type="NCBI Taxonomy" id="994334"/>
    <lineage>
        <taxon>Eukaryota</taxon>
        <taxon>Fungi</taxon>
        <taxon>Fungi incertae sedis</taxon>
        <taxon>Mucoromycota</taxon>
        <taxon>Mucoromycotina</taxon>
        <taxon>Endogonomycetes</taxon>
        <taxon>Endogonales</taxon>
        <taxon>Endogonaceae</taxon>
        <taxon>Jimgerdemannia</taxon>
    </lineage>
</organism>
<feature type="transmembrane region" description="Helical" evidence="2">
    <location>
        <begin position="165"/>
        <end position="185"/>
    </location>
</feature>
<reference evidence="3 4" key="1">
    <citation type="journal article" date="2018" name="New Phytol.">
        <title>Phylogenomics of Endogonaceae and evolution of mycorrhizas within Mucoromycota.</title>
        <authorList>
            <person name="Chang Y."/>
            <person name="Desiro A."/>
            <person name="Na H."/>
            <person name="Sandor L."/>
            <person name="Lipzen A."/>
            <person name="Clum A."/>
            <person name="Barry K."/>
            <person name="Grigoriev I.V."/>
            <person name="Martin F.M."/>
            <person name="Stajich J.E."/>
            <person name="Smith M.E."/>
            <person name="Bonito G."/>
            <person name="Spatafora J.W."/>
        </authorList>
    </citation>
    <scope>NUCLEOTIDE SEQUENCE [LARGE SCALE GENOMIC DNA]</scope>
    <source>
        <strain evidence="3 4">GMNB39</strain>
    </source>
</reference>
<dbReference type="PANTHER" id="PTHR31303:SF1">
    <property type="entry name" value="CTP-DEPENDENT DIACYLGLYCEROL KINASE 1"/>
    <property type="match status" value="1"/>
</dbReference>
<evidence type="ECO:0000256" key="2">
    <source>
        <dbReference type="SAM" id="Phobius"/>
    </source>
</evidence>
<feature type="compositionally biased region" description="Polar residues" evidence="1">
    <location>
        <begin position="1"/>
        <end position="11"/>
    </location>
</feature>
<proteinExistence type="predicted"/>
<dbReference type="OrthoDB" id="5673at2759"/>
<dbReference type="AlphaFoldDB" id="A0A432ZYK7"/>
<feature type="transmembrane region" description="Helical" evidence="2">
    <location>
        <begin position="75"/>
        <end position="91"/>
    </location>
</feature>
<keyword evidence="2" id="KW-1133">Transmembrane helix</keyword>
<feature type="transmembrane region" description="Helical" evidence="2">
    <location>
        <begin position="97"/>
        <end position="118"/>
    </location>
</feature>
<feature type="transmembrane region" description="Helical" evidence="2">
    <location>
        <begin position="138"/>
        <end position="159"/>
    </location>
</feature>
<accession>A0A432ZYK7</accession>
<protein>
    <recommendedName>
        <fullName evidence="5">Cytidylyltransferase family-domain-containing protein</fullName>
    </recommendedName>
</protein>
<evidence type="ECO:0000313" key="3">
    <source>
        <dbReference type="EMBL" id="RUO95538.1"/>
    </source>
</evidence>
<comment type="caution">
    <text evidence="3">The sequence shown here is derived from an EMBL/GenBank/DDBJ whole genome shotgun (WGS) entry which is preliminary data.</text>
</comment>
<dbReference type="EMBL" id="RBNI01028685">
    <property type="protein sequence ID" value="RUO95538.1"/>
    <property type="molecule type" value="Genomic_DNA"/>
</dbReference>
<name>A0A432ZYK7_9FUNG</name>
<keyword evidence="2" id="KW-0812">Transmembrane</keyword>
<evidence type="ECO:0008006" key="5">
    <source>
        <dbReference type="Google" id="ProtNLM"/>
    </source>
</evidence>
<dbReference type="GO" id="GO:0005789">
    <property type="term" value="C:endoplasmic reticulum membrane"/>
    <property type="evidence" value="ECO:0007669"/>
    <property type="project" value="TreeGrafter"/>
</dbReference>
<feature type="transmembrane region" description="Helical" evidence="2">
    <location>
        <begin position="197"/>
        <end position="220"/>
    </location>
</feature>
<keyword evidence="4" id="KW-1185">Reference proteome</keyword>